<name>A0A160VDZ6_9ZZZZ</name>
<gene>
    <name evidence="2" type="ORF">MGWOODY_Mmi1174</name>
</gene>
<dbReference type="PANTHER" id="PTHR42834">
    <property type="entry name" value="ENDONUCLEASE/EXONUCLEASE/PHOSPHATASE FAMILY PROTEIN (AFU_ORTHOLOGUE AFUA_3G09210)"/>
    <property type="match status" value="1"/>
</dbReference>
<dbReference type="AlphaFoldDB" id="A0A160VDZ6"/>
<dbReference type="InterPro" id="IPR005135">
    <property type="entry name" value="Endo/exonuclease/phosphatase"/>
</dbReference>
<dbReference type="PANTHER" id="PTHR42834:SF1">
    <property type="entry name" value="ENDONUCLEASE_EXONUCLEASE_PHOSPHATASE FAMILY PROTEIN (AFU_ORTHOLOGUE AFUA_3G09210)"/>
    <property type="match status" value="1"/>
</dbReference>
<feature type="domain" description="Endonuclease/exonuclease/phosphatase" evidence="1">
    <location>
        <begin position="2"/>
        <end position="285"/>
    </location>
</feature>
<dbReference type="Pfam" id="PF19580">
    <property type="entry name" value="Exo_endo_phos_3"/>
    <property type="match status" value="1"/>
</dbReference>
<proteinExistence type="predicted"/>
<dbReference type="GO" id="GO:0003824">
    <property type="term" value="F:catalytic activity"/>
    <property type="evidence" value="ECO:0007669"/>
    <property type="project" value="InterPro"/>
</dbReference>
<dbReference type="InterPro" id="IPR036691">
    <property type="entry name" value="Endo/exonu/phosph_ase_sf"/>
</dbReference>
<sequence length="292" mass="32824">MENDPEKNDDEFSLGGRKNITQEIYDLKLKNCAAVLTDLNADIVGICEVENQFMMQELNRVYTDRDYAIVHFDSPDRRGIDCALFYDPAVFTVLESRAIKNVLPGNLPTRDIVHVQGAYQDQVLHIFVNHWPSNYGGKEKAIPKRAATADLLENIMLDILADDPDADILLIGDFNEEPIDPNIKGFIDMNNGKRSARPFTNLMEPLVGKPGVGTYVYRGQDNLIDQIIVSSGLMNSGSLKILPGSLEILDQPKYRQQEGKYAHYPFRFWAGNRLLGGYSDHLTVSCTLIIDD</sequence>
<evidence type="ECO:0000313" key="2">
    <source>
        <dbReference type="EMBL" id="CUV08623.1"/>
    </source>
</evidence>
<dbReference type="EMBL" id="FAXC01000096">
    <property type="protein sequence ID" value="CUV08623.1"/>
    <property type="molecule type" value="Genomic_DNA"/>
</dbReference>
<accession>A0A160VDZ6</accession>
<reference evidence="2" key="1">
    <citation type="submission" date="2015-10" db="EMBL/GenBank/DDBJ databases">
        <authorList>
            <person name="Gilbert D.G."/>
        </authorList>
    </citation>
    <scope>NUCLEOTIDE SEQUENCE</scope>
</reference>
<organism evidence="2">
    <name type="scientific">hydrothermal vent metagenome</name>
    <dbReference type="NCBI Taxonomy" id="652676"/>
    <lineage>
        <taxon>unclassified sequences</taxon>
        <taxon>metagenomes</taxon>
        <taxon>ecological metagenomes</taxon>
    </lineage>
</organism>
<dbReference type="Gene3D" id="3.60.10.10">
    <property type="entry name" value="Endonuclease/exonuclease/phosphatase"/>
    <property type="match status" value="1"/>
</dbReference>
<dbReference type="SUPFAM" id="SSF56219">
    <property type="entry name" value="DNase I-like"/>
    <property type="match status" value="1"/>
</dbReference>
<protein>
    <recommendedName>
        <fullName evidence="1">Endonuclease/exonuclease/phosphatase domain-containing protein</fullName>
    </recommendedName>
</protein>
<evidence type="ECO:0000259" key="1">
    <source>
        <dbReference type="Pfam" id="PF19580"/>
    </source>
</evidence>